<gene>
    <name evidence="3" type="ORF">FSW04_22575</name>
</gene>
<dbReference type="SUPFAM" id="SSF88713">
    <property type="entry name" value="Glycoside hydrolase/deacetylase"/>
    <property type="match status" value="1"/>
</dbReference>
<dbReference type="Proteomes" id="UP000321805">
    <property type="component" value="Chromosome"/>
</dbReference>
<reference evidence="3 4" key="1">
    <citation type="journal article" date="2018" name="J. Microbiol.">
        <title>Baekduia soli gen. nov., sp. nov., a novel bacterium isolated from the soil of Baekdu Mountain and proposal of a novel family name, Baekduiaceae fam. nov.</title>
        <authorList>
            <person name="An D.S."/>
            <person name="Siddiqi M.Z."/>
            <person name="Kim K.H."/>
            <person name="Yu H.S."/>
            <person name="Im W.T."/>
        </authorList>
    </citation>
    <scope>NUCLEOTIDE SEQUENCE [LARGE SCALE GENOMIC DNA]</scope>
    <source>
        <strain evidence="3 4">BR7-21</strain>
    </source>
</reference>
<dbReference type="AlphaFoldDB" id="A0A5B8UBR5"/>
<dbReference type="PANTHER" id="PTHR10587">
    <property type="entry name" value="GLYCOSYL TRANSFERASE-RELATED"/>
    <property type="match status" value="1"/>
</dbReference>
<feature type="compositionally biased region" description="Basic residues" evidence="1">
    <location>
        <begin position="123"/>
        <end position="141"/>
    </location>
</feature>
<protein>
    <submittedName>
        <fullName evidence="3">Polysaccharide deacetylase family protein</fullName>
    </submittedName>
</protein>
<dbReference type="EMBL" id="CP042430">
    <property type="protein sequence ID" value="QEC50081.1"/>
    <property type="molecule type" value="Genomic_DNA"/>
</dbReference>
<dbReference type="GO" id="GO:0016810">
    <property type="term" value="F:hydrolase activity, acting on carbon-nitrogen (but not peptide) bonds"/>
    <property type="evidence" value="ECO:0007669"/>
    <property type="project" value="InterPro"/>
</dbReference>
<evidence type="ECO:0000313" key="3">
    <source>
        <dbReference type="EMBL" id="QEC50081.1"/>
    </source>
</evidence>
<dbReference type="InterPro" id="IPR050248">
    <property type="entry name" value="Polysacc_deacetylase_ArnD"/>
</dbReference>
<evidence type="ECO:0000313" key="4">
    <source>
        <dbReference type="Proteomes" id="UP000321805"/>
    </source>
</evidence>
<sequence length="395" mass="41839">MPRARGRPLGGALDGRHPSARRVAGLPLGLRRRRHGARAPHGLGRPGRGQGEPARVPHPPAPRHRLPPSPRRGRARAPPPARPRPVGSRLLVHGLPAELPRASGAAPRPARPRRPGHGLGLLRRGRAGHAALRRRGGRRGGPRAPGAADAAARGPPGAHVSATGPLRAGAPAGAALAAALAGEAATYAAKRREIAALRARCRAQRVVVLTFDDGPSRELTPRVLDVLADHGAQATFFALGQRAAGAPEVLDRVRAEGHEIGAHTMNHRNAWRTPPWDALRDIREGYGALAPWVATDGRFRPPHGKQTGLTRRAVRRRGAPVAWWTVDSGDTHTQLPAPDAVVRRVLAEGGGVVLAHDHGAGRPAERQEFVLEVTGRLLRAARAGGLHVRPLRDLA</sequence>
<dbReference type="InterPro" id="IPR011330">
    <property type="entry name" value="Glyco_hydro/deAcase_b/a-brl"/>
</dbReference>
<keyword evidence="4" id="KW-1185">Reference proteome</keyword>
<name>A0A5B8UBR5_9ACTN</name>
<feature type="compositionally biased region" description="Low complexity" evidence="1">
    <location>
        <begin position="142"/>
        <end position="165"/>
    </location>
</feature>
<dbReference type="GO" id="GO:0005975">
    <property type="term" value="P:carbohydrate metabolic process"/>
    <property type="evidence" value="ECO:0007669"/>
    <property type="project" value="InterPro"/>
</dbReference>
<dbReference type="PANTHER" id="PTHR10587:SF137">
    <property type="entry name" value="4-DEOXY-4-FORMAMIDO-L-ARABINOSE-PHOSPHOUNDECAPRENOL DEFORMYLASE ARND-RELATED"/>
    <property type="match status" value="1"/>
</dbReference>
<dbReference type="Gene3D" id="3.20.20.370">
    <property type="entry name" value="Glycoside hydrolase/deacetylase"/>
    <property type="match status" value="1"/>
</dbReference>
<organism evidence="3 4">
    <name type="scientific">Baekduia soli</name>
    <dbReference type="NCBI Taxonomy" id="496014"/>
    <lineage>
        <taxon>Bacteria</taxon>
        <taxon>Bacillati</taxon>
        <taxon>Actinomycetota</taxon>
        <taxon>Thermoleophilia</taxon>
        <taxon>Solirubrobacterales</taxon>
        <taxon>Baekduiaceae</taxon>
        <taxon>Baekduia</taxon>
    </lineage>
</organism>
<feature type="region of interest" description="Disordered" evidence="1">
    <location>
        <begin position="1"/>
        <end position="88"/>
    </location>
</feature>
<evidence type="ECO:0000259" key="2">
    <source>
        <dbReference type="PROSITE" id="PS51677"/>
    </source>
</evidence>
<feature type="region of interest" description="Disordered" evidence="1">
    <location>
        <begin position="100"/>
        <end position="165"/>
    </location>
</feature>
<dbReference type="PROSITE" id="PS51677">
    <property type="entry name" value="NODB"/>
    <property type="match status" value="1"/>
</dbReference>
<feature type="compositionally biased region" description="Basic residues" evidence="1">
    <location>
        <begin position="61"/>
        <end position="75"/>
    </location>
</feature>
<accession>A0A5B8UBR5</accession>
<dbReference type="CDD" id="cd10917">
    <property type="entry name" value="CE4_NodB_like_6s_7s"/>
    <property type="match status" value="1"/>
</dbReference>
<dbReference type="Pfam" id="PF01522">
    <property type="entry name" value="Polysacc_deac_1"/>
    <property type="match status" value="1"/>
</dbReference>
<evidence type="ECO:0000256" key="1">
    <source>
        <dbReference type="SAM" id="MobiDB-lite"/>
    </source>
</evidence>
<proteinExistence type="predicted"/>
<feature type="domain" description="NodB homology" evidence="2">
    <location>
        <begin position="205"/>
        <end position="395"/>
    </location>
</feature>
<dbReference type="InterPro" id="IPR002509">
    <property type="entry name" value="NODB_dom"/>
</dbReference>
<dbReference type="OrthoDB" id="3173508at2"/>
<dbReference type="KEGG" id="bsol:FSW04_22575"/>